<proteinExistence type="inferred from homology"/>
<dbReference type="InterPro" id="IPR044560">
    <property type="entry name" value="MOase"/>
</dbReference>
<dbReference type="PRINTS" id="PR00420">
    <property type="entry name" value="RNGMNOXGNASE"/>
</dbReference>
<name>A0AAV3QDR6_LITER</name>
<dbReference type="InterPro" id="IPR036188">
    <property type="entry name" value="FAD/NAD-bd_sf"/>
</dbReference>
<dbReference type="Proteomes" id="UP001454036">
    <property type="component" value="Unassembled WGS sequence"/>
</dbReference>
<reference evidence="5 6" key="1">
    <citation type="submission" date="2024-01" db="EMBL/GenBank/DDBJ databases">
        <title>The complete chloroplast genome sequence of Lithospermum erythrorhizon: insights into the phylogenetic relationship among Boraginaceae species and the maternal lineages of purple gromwells.</title>
        <authorList>
            <person name="Okada T."/>
            <person name="Watanabe K."/>
        </authorList>
    </citation>
    <scope>NUCLEOTIDE SEQUENCE [LARGE SCALE GENOMIC DNA]</scope>
</reference>
<dbReference type="EMBL" id="BAABME010003960">
    <property type="protein sequence ID" value="GAA0160683.1"/>
    <property type="molecule type" value="Genomic_DNA"/>
</dbReference>
<sequence>MVHAILKFKYISTIVIVGGGICGLANQLGVASQLRQSAFPLKRWWNILIDEGKHQELILNYETHCLKRRDLLQILADALPPGTIRFGCQVLSVNLDTHTNYPTIQLCNGKSINAKVIIGCDGSRSMVADFLELGPPRMFALSSIRGLSSYSNGHQFPHEAIRMRRGNVVAARLPITDTLVYWFITQPLARSDAKLPHDPELIKRSAIESLDGFPSGFKELIDDCDVDLLFLNHLRYRAPWDLLVRRDQKGTVTVAGDAMHVMGPFLGQGGSASIEDAVVFARNLAQKMSPEDLHQCGKGKQKIIENAIDQYLKERRMRLVLLSTQTYLSGILLETVSKVRSSIINIIMRILFSDRTGHNKYDCRQL</sequence>
<dbReference type="SUPFAM" id="SSF51905">
    <property type="entry name" value="FAD/NAD(P)-binding domain"/>
    <property type="match status" value="1"/>
</dbReference>
<protein>
    <submittedName>
        <fullName evidence="5">Oxidoreductase</fullName>
    </submittedName>
</protein>
<comment type="similarity">
    <text evidence="3">Belongs to the 3-hydroxybenzoate 6-hydroxylase family.</text>
</comment>
<dbReference type="PANTHER" id="PTHR45934">
    <property type="entry name" value="FAD/NAD(P)-BINDING OXIDOREDUCTASE FAMILY PROTEIN"/>
    <property type="match status" value="1"/>
</dbReference>
<dbReference type="GO" id="GO:0004497">
    <property type="term" value="F:monooxygenase activity"/>
    <property type="evidence" value="ECO:0007669"/>
    <property type="project" value="UniProtKB-KW"/>
</dbReference>
<dbReference type="PANTHER" id="PTHR45934:SF2">
    <property type="entry name" value="MONOOXYGENASE 1"/>
    <property type="match status" value="1"/>
</dbReference>
<evidence type="ECO:0000313" key="6">
    <source>
        <dbReference type="Proteomes" id="UP001454036"/>
    </source>
</evidence>
<accession>A0AAV3QDR6</accession>
<dbReference type="Gene3D" id="3.50.50.60">
    <property type="entry name" value="FAD/NAD(P)-binding domain"/>
    <property type="match status" value="1"/>
</dbReference>
<keyword evidence="2" id="KW-0503">Monooxygenase</keyword>
<evidence type="ECO:0000256" key="3">
    <source>
        <dbReference type="ARBA" id="ARBA00024018"/>
    </source>
</evidence>
<dbReference type="GO" id="GO:0071949">
    <property type="term" value="F:FAD binding"/>
    <property type="evidence" value="ECO:0007669"/>
    <property type="project" value="InterPro"/>
</dbReference>
<keyword evidence="6" id="KW-1185">Reference proteome</keyword>
<evidence type="ECO:0000256" key="2">
    <source>
        <dbReference type="ARBA" id="ARBA00023033"/>
    </source>
</evidence>
<dbReference type="Pfam" id="PF01494">
    <property type="entry name" value="FAD_binding_3"/>
    <property type="match status" value="1"/>
</dbReference>
<feature type="domain" description="FAD-binding" evidence="4">
    <location>
        <begin position="64"/>
        <end position="289"/>
    </location>
</feature>
<dbReference type="InterPro" id="IPR002938">
    <property type="entry name" value="FAD-bd"/>
</dbReference>
<gene>
    <name evidence="5" type="ORF">LIER_17181</name>
</gene>
<evidence type="ECO:0000259" key="4">
    <source>
        <dbReference type="Pfam" id="PF01494"/>
    </source>
</evidence>
<dbReference type="AlphaFoldDB" id="A0AAV3QDR6"/>
<comment type="caution">
    <text evidence="5">The sequence shown here is derived from an EMBL/GenBank/DDBJ whole genome shotgun (WGS) entry which is preliminary data.</text>
</comment>
<organism evidence="5 6">
    <name type="scientific">Lithospermum erythrorhizon</name>
    <name type="common">Purple gromwell</name>
    <name type="synonym">Lithospermum officinale var. erythrorhizon</name>
    <dbReference type="NCBI Taxonomy" id="34254"/>
    <lineage>
        <taxon>Eukaryota</taxon>
        <taxon>Viridiplantae</taxon>
        <taxon>Streptophyta</taxon>
        <taxon>Embryophyta</taxon>
        <taxon>Tracheophyta</taxon>
        <taxon>Spermatophyta</taxon>
        <taxon>Magnoliopsida</taxon>
        <taxon>eudicotyledons</taxon>
        <taxon>Gunneridae</taxon>
        <taxon>Pentapetalae</taxon>
        <taxon>asterids</taxon>
        <taxon>lamiids</taxon>
        <taxon>Boraginales</taxon>
        <taxon>Boraginaceae</taxon>
        <taxon>Boraginoideae</taxon>
        <taxon>Lithospermeae</taxon>
        <taxon>Lithospermum</taxon>
    </lineage>
</organism>
<evidence type="ECO:0000313" key="5">
    <source>
        <dbReference type="EMBL" id="GAA0160683.1"/>
    </source>
</evidence>
<keyword evidence="1" id="KW-0560">Oxidoreductase</keyword>
<evidence type="ECO:0000256" key="1">
    <source>
        <dbReference type="ARBA" id="ARBA00023002"/>
    </source>
</evidence>